<feature type="chain" id="PRO_5026157406" description="Lipoprotein" evidence="2">
    <location>
        <begin position="24"/>
        <end position="52"/>
    </location>
</feature>
<name>A0A6G2BBP4_9ACTN</name>
<accession>A0A6G2BBP4</accession>
<sequence length="52" mass="5484">MRKILLFGFAVLFGCTAFLTAGADNSEAVSKAQATETAQEPSEDSGDANTWD</sequence>
<evidence type="ECO:0000256" key="1">
    <source>
        <dbReference type="SAM" id="MobiDB-lite"/>
    </source>
</evidence>
<proteinExistence type="predicted"/>
<feature type="signal peptide" evidence="2">
    <location>
        <begin position="1"/>
        <end position="23"/>
    </location>
</feature>
<dbReference type="Proteomes" id="UP000473014">
    <property type="component" value="Unassembled WGS sequence"/>
</dbReference>
<gene>
    <name evidence="3" type="ORF">F0L17_10170</name>
</gene>
<dbReference type="PROSITE" id="PS51257">
    <property type="entry name" value="PROKAR_LIPOPROTEIN"/>
    <property type="match status" value="1"/>
</dbReference>
<dbReference type="RefSeq" id="WP_155070822.1">
    <property type="nucleotide sequence ID" value="NZ_WIXO01000001.1"/>
</dbReference>
<evidence type="ECO:0008006" key="5">
    <source>
        <dbReference type="Google" id="ProtNLM"/>
    </source>
</evidence>
<dbReference type="EMBL" id="WIXO01000001">
    <property type="protein sequence ID" value="MTE19483.1"/>
    <property type="molecule type" value="Genomic_DNA"/>
</dbReference>
<reference evidence="3 4" key="1">
    <citation type="submission" date="2019-11" db="EMBL/GenBank/DDBJ databases">
        <authorList>
            <person name="Yuan L."/>
        </authorList>
    </citation>
    <scope>NUCLEOTIDE SEQUENCE [LARGE SCALE GENOMIC DNA]</scope>
    <source>
        <strain evidence="3 4">TRM43335</strain>
    </source>
</reference>
<comment type="caution">
    <text evidence="3">The sequence shown here is derived from an EMBL/GenBank/DDBJ whole genome shotgun (WGS) entry which is preliminary data.</text>
</comment>
<keyword evidence="2" id="KW-0732">Signal</keyword>
<organism evidence="3 4">
    <name type="scientific">Streptomyces taklimakanensis</name>
    <dbReference type="NCBI Taxonomy" id="2569853"/>
    <lineage>
        <taxon>Bacteria</taxon>
        <taxon>Bacillati</taxon>
        <taxon>Actinomycetota</taxon>
        <taxon>Actinomycetes</taxon>
        <taxon>Kitasatosporales</taxon>
        <taxon>Streptomycetaceae</taxon>
        <taxon>Streptomyces</taxon>
    </lineage>
</organism>
<feature type="region of interest" description="Disordered" evidence="1">
    <location>
        <begin position="29"/>
        <end position="52"/>
    </location>
</feature>
<evidence type="ECO:0000256" key="2">
    <source>
        <dbReference type="SAM" id="SignalP"/>
    </source>
</evidence>
<dbReference type="AlphaFoldDB" id="A0A6G2BBP4"/>
<protein>
    <recommendedName>
        <fullName evidence="5">Lipoprotein</fullName>
    </recommendedName>
</protein>
<keyword evidence="4" id="KW-1185">Reference proteome</keyword>
<evidence type="ECO:0000313" key="3">
    <source>
        <dbReference type="EMBL" id="MTE19483.1"/>
    </source>
</evidence>
<evidence type="ECO:0000313" key="4">
    <source>
        <dbReference type="Proteomes" id="UP000473014"/>
    </source>
</evidence>